<organism evidence="1 2">
    <name type="scientific">Vararia minispora EC-137</name>
    <dbReference type="NCBI Taxonomy" id="1314806"/>
    <lineage>
        <taxon>Eukaryota</taxon>
        <taxon>Fungi</taxon>
        <taxon>Dikarya</taxon>
        <taxon>Basidiomycota</taxon>
        <taxon>Agaricomycotina</taxon>
        <taxon>Agaricomycetes</taxon>
        <taxon>Russulales</taxon>
        <taxon>Lachnocladiaceae</taxon>
        <taxon>Vararia</taxon>
    </lineage>
</organism>
<comment type="caution">
    <text evidence="1">The sequence shown here is derived from an EMBL/GenBank/DDBJ whole genome shotgun (WGS) entry which is preliminary data.</text>
</comment>
<reference evidence="1" key="1">
    <citation type="submission" date="2021-02" db="EMBL/GenBank/DDBJ databases">
        <authorList>
            <consortium name="DOE Joint Genome Institute"/>
            <person name="Ahrendt S."/>
            <person name="Looney B.P."/>
            <person name="Miyauchi S."/>
            <person name="Morin E."/>
            <person name="Drula E."/>
            <person name="Courty P.E."/>
            <person name="Chicoki N."/>
            <person name="Fauchery L."/>
            <person name="Kohler A."/>
            <person name="Kuo A."/>
            <person name="Labutti K."/>
            <person name="Pangilinan J."/>
            <person name="Lipzen A."/>
            <person name="Riley R."/>
            <person name="Andreopoulos W."/>
            <person name="He G."/>
            <person name="Johnson J."/>
            <person name="Barry K.W."/>
            <person name="Grigoriev I.V."/>
            <person name="Nagy L."/>
            <person name="Hibbett D."/>
            <person name="Henrissat B."/>
            <person name="Matheny P.B."/>
            <person name="Labbe J."/>
            <person name="Martin F."/>
        </authorList>
    </citation>
    <scope>NUCLEOTIDE SEQUENCE</scope>
    <source>
        <strain evidence="1">EC-137</strain>
    </source>
</reference>
<evidence type="ECO:0000313" key="1">
    <source>
        <dbReference type="EMBL" id="KAI0029741.1"/>
    </source>
</evidence>
<keyword evidence="2" id="KW-1185">Reference proteome</keyword>
<dbReference type="Proteomes" id="UP000814128">
    <property type="component" value="Unassembled WGS sequence"/>
</dbReference>
<evidence type="ECO:0000313" key="2">
    <source>
        <dbReference type="Proteomes" id="UP000814128"/>
    </source>
</evidence>
<proteinExistence type="predicted"/>
<dbReference type="EMBL" id="MU273659">
    <property type="protein sequence ID" value="KAI0029741.1"/>
    <property type="molecule type" value="Genomic_DNA"/>
</dbReference>
<reference evidence="1" key="2">
    <citation type="journal article" date="2022" name="New Phytol.">
        <title>Evolutionary transition to the ectomycorrhizal habit in the genomes of a hyperdiverse lineage of mushroom-forming fungi.</title>
        <authorList>
            <person name="Looney B."/>
            <person name="Miyauchi S."/>
            <person name="Morin E."/>
            <person name="Drula E."/>
            <person name="Courty P.E."/>
            <person name="Kohler A."/>
            <person name="Kuo A."/>
            <person name="LaButti K."/>
            <person name="Pangilinan J."/>
            <person name="Lipzen A."/>
            <person name="Riley R."/>
            <person name="Andreopoulos W."/>
            <person name="He G."/>
            <person name="Johnson J."/>
            <person name="Nolan M."/>
            <person name="Tritt A."/>
            <person name="Barry K.W."/>
            <person name="Grigoriev I.V."/>
            <person name="Nagy L.G."/>
            <person name="Hibbett D."/>
            <person name="Henrissat B."/>
            <person name="Matheny P.B."/>
            <person name="Labbe J."/>
            <person name="Martin F.M."/>
        </authorList>
    </citation>
    <scope>NUCLEOTIDE SEQUENCE</scope>
    <source>
        <strain evidence="1">EC-137</strain>
    </source>
</reference>
<sequence length="394" mass="45116">MSCLLASPHKHHVCTVIYKDLDADKDGKELEKLIDKPLDECTVYDNSREAARNLLYAFRDLDRLENLNTLSLTFSPGYVPDRKSSSFELQEAILDGLVLASLKSFRREAPFLRPKVVILENLSVMNYHRLYFDVTLGHTEVLRLSILNDKITPRASSRPVSLRFWGSFLSHEILPHCLMLTSLTLHSDLPIGSSLELDDVFLPNLRSLDLRHIIFECESLPEDDAEPAPIGIDAFILRHGESLHALTLRKCTAKVHAFALEDPDGNDVILRQLLWSEVWRRYQERLTGLVELQVIPERLEGTYPDWAAFDVWYLAYWDEFIHIPREEVEGSEADEAALELLQEAVANRRARISQGYFPWPFNRTMRRIQYNSPTEALSTGSRTKIHTSHSPPGA</sequence>
<protein>
    <submittedName>
        <fullName evidence="1">Uncharacterized protein</fullName>
    </submittedName>
</protein>
<accession>A0ACB8QD47</accession>
<name>A0ACB8QD47_9AGAM</name>
<gene>
    <name evidence="1" type="ORF">K488DRAFT_88452</name>
</gene>